<keyword evidence="2" id="KW-1185">Reference proteome</keyword>
<dbReference type="AlphaFoldDB" id="A0AAV7GPL3"/>
<evidence type="ECO:0000313" key="2">
    <source>
        <dbReference type="Proteomes" id="UP000775213"/>
    </source>
</evidence>
<comment type="caution">
    <text evidence="1">The sequence shown here is derived from an EMBL/GenBank/DDBJ whole genome shotgun (WGS) entry which is preliminary data.</text>
</comment>
<organism evidence="1 2">
    <name type="scientific">Dendrobium chrysotoxum</name>
    <name type="common">Orchid</name>
    <dbReference type="NCBI Taxonomy" id="161865"/>
    <lineage>
        <taxon>Eukaryota</taxon>
        <taxon>Viridiplantae</taxon>
        <taxon>Streptophyta</taxon>
        <taxon>Embryophyta</taxon>
        <taxon>Tracheophyta</taxon>
        <taxon>Spermatophyta</taxon>
        <taxon>Magnoliopsida</taxon>
        <taxon>Liliopsida</taxon>
        <taxon>Asparagales</taxon>
        <taxon>Orchidaceae</taxon>
        <taxon>Epidendroideae</taxon>
        <taxon>Malaxideae</taxon>
        <taxon>Dendrobiinae</taxon>
        <taxon>Dendrobium</taxon>
    </lineage>
</organism>
<name>A0AAV7GPL3_DENCH</name>
<sequence length="71" mass="8304">MSDHPNNDFNNPFQLSVDYEKKTRGKKMDEFVPFYIVGFAWFIQQEVFSFKVCSLFLLCLLPHVAILGNMP</sequence>
<protein>
    <submittedName>
        <fullName evidence="1">Uncharacterized protein</fullName>
    </submittedName>
</protein>
<evidence type="ECO:0000313" key="1">
    <source>
        <dbReference type="EMBL" id="KAH0457614.1"/>
    </source>
</evidence>
<reference evidence="1 2" key="1">
    <citation type="journal article" date="2021" name="Hortic Res">
        <title>Chromosome-scale assembly of the Dendrobium chrysotoxum genome enhances the understanding of orchid evolution.</title>
        <authorList>
            <person name="Zhang Y."/>
            <person name="Zhang G.Q."/>
            <person name="Zhang D."/>
            <person name="Liu X.D."/>
            <person name="Xu X.Y."/>
            <person name="Sun W.H."/>
            <person name="Yu X."/>
            <person name="Zhu X."/>
            <person name="Wang Z.W."/>
            <person name="Zhao X."/>
            <person name="Zhong W.Y."/>
            <person name="Chen H."/>
            <person name="Yin W.L."/>
            <person name="Huang T."/>
            <person name="Niu S.C."/>
            <person name="Liu Z.J."/>
        </authorList>
    </citation>
    <scope>NUCLEOTIDE SEQUENCE [LARGE SCALE GENOMIC DNA]</scope>
    <source>
        <strain evidence="1">Lindl</strain>
    </source>
</reference>
<proteinExistence type="predicted"/>
<dbReference type="EMBL" id="JAGFBR010000012">
    <property type="protein sequence ID" value="KAH0457614.1"/>
    <property type="molecule type" value="Genomic_DNA"/>
</dbReference>
<accession>A0AAV7GPL3</accession>
<dbReference type="Proteomes" id="UP000775213">
    <property type="component" value="Unassembled WGS sequence"/>
</dbReference>
<gene>
    <name evidence="1" type="ORF">IEQ34_012929</name>
</gene>